<evidence type="ECO:0000313" key="3">
    <source>
        <dbReference type="Proteomes" id="UP000006055"/>
    </source>
</evidence>
<gene>
    <name evidence="2" type="ordered locus">Desti_5427</name>
</gene>
<dbReference type="Pfam" id="PF01796">
    <property type="entry name" value="OB_ChsH2_C"/>
    <property type="match status" value="1"/>
</dbReference>
<dbReference type="InterPro" id="IPR002878">
    <property type="entry name" value="ChsH2_C"/>
</dbReference>
<dbReference type="eggNOG" id="COG1545">
    <property type="taxonomic scope" value="Bacteria"/>
</dbReference>
<accession>I4CEM3</accession>
<dbReference type="Gene3D" id="6.10.30.10">
    <property type="match status" value="1"/>
</dbReference>
<evidence type="ECO:0000259" key="1">
    <source>
        <dbReference type="Pfam" id="PF01796"/>
    </source>
</evidence>
<name>I4CEM3_DESTA</name>
<dbReference type="AlphaFoldDB" id="I4CEM3"/>
<feature type="domain" description="ChsH2 C-terminal OB-fold" evidence="1">
    <location>
        <begin position="72"/>
        <end position="135"/>
    </location>
</feature>
<reference evidence="3" key="1">
    <citation type="submission" date="2012-06" db="EMBL/GenBank/DDBJ databases">
        <title>Complete sequence of chromosome of Desulfomonile tiedjei DSM 6799.</title>
        <authorList>
            <person name="Lucas S."/>
            <person name="Copeland A."/>
            <person name="Lapidus A."/>
            <person name="Glavina del Rio T."/>
            <person name="Dalin E."/>
            <person name="Tice H."/>
            <person name="Bruce D."/>
            <person name="Goodwin L."/>
            <person name="Pitluck S."/>
            <person name="Peters L."/>
            <person name="Ovchinnikova G."/>
            <person name="Zeytun A."/>
            <person name="Lu M."/>
            <person name="Kyrpides N."/>
            <person name="Mavromatis K."/>
            <person name="Ivanova N."/>
            <person name="Brettin T."/>
            <person name="Detter J.C."/>
            <person name="Han C."/>
            <person name="Larimer F."/>
            <person name="Land M."/>
            <person name="Hauser L."/>
            <person name="Markowitz V."/>
            <person name="Cheng J.-F."/>
            <person name="Hugenholtz P."/>
            <person name="Woyke T."/>
            <person name="Wu D."/>
            <person name="Spring S."/>
            <person name="Schroeder M."/>
            <person name="Brambilla E."/>
            <person name="Klenk H.-P."/>
            <person name="Eisen J.A."/>
        </authorList>
    </citation>
    <scope>NUCLEOTIDE SEQUENCE [LARGE SCALE GENOMIC DNA]</scope>
    <source>
        <strain evidence="3">ATCC 49306 / DSM 6799 / DCB-1</strain>
    </source>
</reference>
<sequence>MTVNLDQVEPLTLKGQIAVPYTWWVGEVGSRFLISLRDEAKILGNRCHRCNTVYVPPRKNCGRCFVDIDGFVELSDQGTVSAYSVVRFKYPLQPVEPPFAYALIRLDGADVSLIHIIKDDLGRLKNGVRVKAKFKEPSERTGHILDIDSFQII</sequence>
<dbReference type="OrthoDB" id="5514845at2"/>
<dbReference type="STRING" id="706587.Desti_5427"/>
<dbReference type="PANTHER" id="PTHR34075">
    <property type="entry name" value="BLR3430 PROTEIN"/>
    <property type="match status" value="1"/>
</dbReference>
<proteinExistence type="predicted"/>
<dbReference type="PANTHER" id="PTHR34075:SF4">
    <property type="entry name" value="DUF35 DOMAIN-CONTAINING PROTEIN"/>
    <property type="match status" value="1"/>
</dbReference>
<keyword evidence="3" id="KW-1185">Reference proteome</keyword>
<dbReference type="SUPFAM" id="SSF50249">
    <property type="entry name" value="Nucleic acid-binding proteins"/>
    <property type="match status" value="1"/>
</dbReference>
<dbReference type="Proteomes" id="UP000006055">
    <property type="component" value="Chromosome"/>
</dbReference>
<dbReference type="PATRIC" id="fig|706587.4.peg.6107"/>
<dbReference type="HOGENOM" id="CLU_119412_2_0_7"/>
<dbReference type="EMBL" id="CP003360">
    <property type="protein sequence ID" value="AFM28014.1"/>
    <property type="molecule type" value="Genomic_DNA"/>
</dbReference>
<dbReference type="InterPro" id="IPR012340">
    <property type="entry name" value="NA-bd_OB-fold"/>
</dbReference>
<organism evidence="2 3">
    <name type="scientific">Desulfomonile tiedjei (strain ATCC 49306 / DSM 6799 / DCB-1)</name>
    <dbReference type="NCBI Taxonomy" id="706587"/>
    <lineage>
        <taxon>Bacteria</taxon>
        <taxon>Pseudomonadati</taxon>
        <taxon>Thermodesulfobacteriota</taxon>
        <taxon>Desulfomonilia</taxon>
        <taxon>Desulfomonilales</taxon>
        <taxon>Desulfomonilaceae</taxon>
        <taxon>Desulfomonile</taxon>
    </lineage>
</organism>
<protein>
    <submittedName>
        <fullName evidence="2">Putative nucleic-acid-binding protein containing a Zn-ribbon</fullName>
    </submittedName>
</protein>
<evidence type="ECO:0000313" key="2">
    <source>
        <dbReference type="EMBL" id="AFM28014.1"/>
    </source>
</evidence>
<dbReference type="KEGG" id="dti:Desti_5427"/>
<dbReference type="InterPro" id="IPR052513">
    <property type="entry name" value="Thioester_dehydratase-like"/>
</dbReference>
<dbReference type="RefSeq" id="WP_014813113.1">
    <property type="nucleotide sequence ID" value="NC_018025.1"/>
</dbReference>